<proteinExistence type="predicted"/>
<dbReference type="AlphaFoldDB" id="A0A9W8DJ04"/>
<accession>A0A9W8DJ04</accession>
<feature type="compositionally biased region" description="Low complexity" evidence="1">
    <location>
        <begin position="202"/>
        <end position="220"/>
    </location>
</feature>
<dbReference type="OrthoDB" id="10248551at2759"/>
<feature type="region of interest" description="Disordered" evidence="1">
    <location>
        <begin position="1"/>
        <end position="41"/>
    </location>
</feature>
<evidence type="ECO:0000256" key="1">
    <source>
        <dbReference type="SAM" id="MobiDB-lite"/>
    </source>
</evidence>
<organism evidence="2 3">
    <name type="scientific">Tieghemiomyces parasiticus</name>
    <dbReference type="NCBI Taxonomy" id="78921"/>
    <lineage>
        <taxon>Eukaryota</taxon>
        <taxon>Fungi</taxon>
        <taxon>Fungi incertae sedis</taxon>
        <taxon>Zoopagomycota</taxon>
        <taxon>Kickxellomycotina</taxon>
        <taxon>Dimargaritomycetes</taxon>
        <taxon>Dimargaritales</taxon>
        <taxon>Dimargaritaceae</taxon>
        <taxon>Tieghemiomyces</taxon>
    </lineage>
</organism>
<feature type="compositionally biased region" description="Basic and acidic residues" evidence="1">
    <location>
        <begin position="339"/>
        <end position="349"/>
    </location>
</feature>
<dbReference type="Proteomes" id="UP001150569">
    <property type="component" value="Unassembled WGS sequence"/>
</dbReference>
<sequence length="824" mass="87894">MPKQATPKKARTAPGGYTPRATRSRTAKPVERFGEDDPPAVTTLKKVAANGKPEGHGRPLSEWSEFDKFIKDHTKETEEVLMTLHFALFNRRGTKNDLRKNLRAYHGATIENPDLVDVDTGSLLDLVNADAELAETVEAVHHLDAYQRMHPRLNKLTTAQLSDLLRKFDLPAQKRKDEKIEVLIRFFIKPARANTTRPVTPAKSAVGSKGSAKSGTVTTTPRKVAKPTKPAATSSKSRKRKHKAEVSDREDVDTHDDTEHHESADDKDAAEESEKEDGEAKSPEAVLEVTIEEVEDDGGLAPQSEFELTLKEEPVTVAATLDQGPDKREAAPPPAKKQRRDDTSVDRTAKSPIANVTIEDATEMDLDKHDNAPVDAILTADEALAEAEAEAEMEELAEDVANQAAALAEADALARAQAEAAKLEEAEDLAAATHEPDTTSFTRSNGLVTPETSKPSPQLIPEVTFEEEQEVVMEPILTRSPKPSPPSVPDNSFDPTASSSSVSVTVMETITGSNAPPASHSEAIVTEPEAPATTTTSIEFQATVPYPQDGGPLDDALPTLDEAAELADEIALASNTKEGRGPSVTEVETMIADALEDAEDTVEDATLAAATAAATIKDTDRIPGITEPVAAASLAYAPTLPSVITPPPPKVPFGVTDSRVNDVSLPFDFVSTAGGSTTTAAVTSVSDVTATDVPPLGTTANPLGAALTPTADGAVAAATKQSASLESLTNPLTTTVKPGLLDQAIAAATAAPYLSDQAFNDIVKGHIRHLVDAVQDPDVTTKDIRERLLKRLDLPIRDQASQAISDINQWIDEELNSKQEIMYS</sequence>
<evidence type="ECO:0008006" key="4">
    <source>
        <dbReference type="Google" id="ProtNLM"/>
    </source>
</evidence>
<protein>
    <recommendedName>
        <fullName evidence="4">DEK C-terminal domain-containing protein</fullName>
    </recommendedName>
</protein>
<feature type="compositionally biased region" description="Basic and acidic residues" evidence="1">
    <location>
        <begin position="255"/>
        <end position="282"/>
    </location>
</feature>
<feature type="region of interest" description="Disordered" evidence="1">
    <location>
        <begin position="377"/>
        <end position="396"/>
    </location>
</feature>
<evidence type="ECO:0000313" key="3">
    <source>
        <dbReference type="Proteomes" id="UP001150569"/>
    </source>
</evidence>
<reference evidence="2" key="1">
    <citation type="submission" date="2022-07" db="EMBL/GenBank/DDBJ databases">
        <title>Phylogenomic reconstructions and comparative analyses of Kickxellomycotina fungi.</title>
        <authorList>
            <person name="Reynolds N.K."/>
            <person name="Stajich J.E."/>
            <person name="Barry K."/>
            <person name="Grigoriev I.V."/>
            <person name="Crous P."/>
            <person name="Smith M.E."/>
        </authorList>
    </citation>
    <scope>NUCLEOTIDE SEQUENCE</scope>
    <source>
        <strain evidence="2">RSA 861</strain>
    </source>
</reference>
<feature type="compositionally biased region" description="Acidic residues" evidence="1">
    <location>
        <begin position="383"/>
        <end position="396"/>
    </location>
</feature>
<gene>
    <name evidence="2" type="ORF">IWQ60_010029</name>
</gene>
<comment type="caution">
    <text evidence="2">The sequence shown here is derived from an EMBL/GenBank/DDBJ whole genome shotgun (WGS) entry which is preliminary data.</text>
</comment>
<feature type="region of interest" description="Disordered" evidence="1">
    <location>
        <begin position="422"/>
        <end position="502"/>
    </location>
</feature>
<name>A0A9W8DJ04_9FUNG</name>
<feature type="region of interest" description="Disordered" evidence="1">
    <location>
        <begin position="195"/>
        <end position="369"/>
    </location>
</feature>
<keyword evidence="3" id="KW-1185">Reference proteome</keyword>
<evidence type="ECO:0000313" key="2">
    <source>
        <dbReference type="EMBL" id="KAJ1911678.1"/>
    </source>
</evidence>
<dbReference type="EMBL" id="JANBPT010000905">
    <property type="protein sequence ID" value="KAJ1911678.1"/>
    <property type="molecule type" value="Genomic_DNA"/>
</dbReference>
<feature type="compositionally biased region" description="Polar residues" evidence="1">
    <location>
        <begin position="438"/>
        <end position="456"/>
    </location>
</feature>
<feature type="compositionally biased region" description="Basic residues" evidence="1">
    <location>
        <begin position="1"/>
        <end position="11"/>
    </location>
</feature>